<dbReference type="GO" id="GO:0005737">
    <property type="term" value="C:cytoplasm"/>
    <property type="evidence" value="ECO:0007669"/>
    <property type="project" value="TreeGrafter"/>
</dbReference>
<dbReference type="GO" id="GO:0043171">
    <property type="term" value="P:peptide catabolic process"/>
    <property type="evidence" value="ECO:0007669"/>
    <property type="project" value="TreeGrafter"/>
</dbReference>
<organism evidence="2 3">
    <name type="scientific">Diploptera punctata</name>
    <name type="common">Pacific beetle cockroach</name>
    <dbReference type="NCBI Taxonomy" id="6984"/>
    <lineage>
        <taxon>Eukaryota</taxon>
        <taxon>Metazoa</taxon>
        <taxon>Ecdysozoa</taxon>
        <taxon>Arthropoda</taxon>
        <taxon>Hexapoda</taxon>
        <taxon>Insecta</taxon>
        <taxon>Pterygota</taxon>
        <taxon>Neoptera</taxon>
        <taxon>Polyneoptera</taxon>
        <taxon>Dictyoptera</taxon>
        <taxon>Blattodea</taxon>
        <taxon>Blaberoidea</taxon>
        <taxon>Blaberidae</taxon>
        <taxon>Diplopterinae</taxon>
        <taxon>Diploptera</taxon>
    </lineage>
</organism>
<dbReference type="EMBL" id="JASPKZ010008429">
    <property type="protein sequence ID" value="KAJ9579419.1"/>
    <property type="molecule type" value="Genomic_DNA"/>
</dbReference>
<reference evidence="2" key="2">
    <citation type="submission" date="2023-05" db="EMBL/GenBank/DDBJ databases">
        <authorList>
            <person name="Fouks B."/>
        </authorList>
    </citation>
    <scope>NUCLEOTIDE SEQUENCE</scope>
    <source>
        <strain evidence="2">Stay&amp;Tobe</strain>
        <tissue evidence="2">Testes</tissue>
    </source>
</reference>
<comment type="caution">
    <text evidence="2">The sequence shown here is derived from an EMBL/GenBank/DDBJ whole genome shotgun (WGS) entry which is preliminary data.</text>
</comment>
<dbReference type="GO" id="GO:0008270">
    <property type="term" value="F:zinc ion binding"/>
    <property type="evidence" value="ECO:0007669"/>
    <property type="project" value="TreeGrafter"/>
</dbReference>
<name>A0AAD8E7B5_DIPPU</name>
<accession>A0AAD8E7B5</accession>
<dbReference type="InterPro" id="IPR045357">
    <property type="entry name" value="Aminopeptidase_N-like_N"/>
</dbReference>
<dbReference type="InterPro" id="IPR042097">
    <property type="entry name" value="Aminopeptidase_N-like_N_sf"/>
</dbReference>
<evidence type="ECO:0000259" key="1">
    <source>
        <dbReference type="Pfam" id="PF17900"/>
    </source>
</evidence>
<dbReference type="GO" id="GO:0016020">
    <property type="term" value="C:membrane"/>
    <property type="evidence" value="ECO:0007669"/>
    <property type="project" value="TreeGrafter"/>
</dbReference>
<feature type="domain" description="Aminopeptidase N-like N-terminal" evidence="1">
    <location>
        <begin position="17"/>
        <end position="133"/>
    </location>
</feature>
<dbReference type="GO" id="GO:0005615">
    <property type="term" value="C:extracellular space"/>
    <property type="evidence" value="ECO:0007669"/>
    <property type="project" value="TreeGrafter"/>
</dbReference>
<proteinExistence type="predicted"/>
<evidence type="ECO:0000313" key="3">
    <source>
        <dbReference type="Proteomes" id="UP001233999"/>
    </source>
</evidence>
<dbReference type="Gene3D" id="2.60.40.1730">
    <property type="entry name" value="tricorn interacting facor f3 domain"/>
    <property type="match status" value="1"/>
</dbReference>
<dbReference type="AlphaFoldDB" id="A0AAD8E7B5"/>
<keyword evidence="3" id="KW-1185">Reference proteome</keyword>
<sequence>MATVVMGDNYRLPLTVVPHHYYIKLVPYFQERNFTFDGEVEITVTAITDSNNITLHYDDLEILETPSVISPDNLQALEVVETNYDNDTNFYTLYFNDTLVPQQEYVIGIKYIGDLEQDMSGFYKSSYNTTNNETR</sequence>
<dbReference type="GO" id="GO:0042277">
    <property type="term" value="F:peptide binding"/>
    <property type="evidence" value="ECO:0007669"/>
    <property type="project" value="TreeGrafter"/>
</dbReference>
<dbReference type="PANTHER" id="PTHR11533:SF294">
    <property type="entry name" value="THYROTROPIN-RELEASING HORMONE-DEGRADING ECTOENZYME"/>
    <property type="match status" value="1"/>
</dbReference>
<evidence type="ECO:0000313" key="2">
    <source>
        <dbReference type="EMBL" id="KAJ9579419.1"/>
    </source>
</evidence>
<reference evidence="2" key="1">
    <citation type="journal article" date="2023" name="IScience">
        <title>Live-bearing cockroach genome reveals convergent evolutionary mechanisms linked to viviparity in insects and beyond.</title>
        <authorList>
            <person name="Fouks B."/>
            <person name="Harrison M.C."/>
            <person name="Mikhailova A.A."/>
            <person name="Marchal E."/>
            <person name="English S."/>
            <person name="Carruthers M."/>
            <person name="Jennings E.C."/>
            <person name="Chiamaka E.L."/>
            <person name="Frigard R.A."/>
            <person name="Pippel M."/>
            <person name="Attardo G.M."/>
            <person name="Benoit J.B."/>
            <person name="Bornberg-Bauer E."/>
            <person name="Tobe S.S."/>
        </authorList>
    </citation>
    <scope>NUCLEOTIDE SEQUENCE</scope>
    <source>
        <strain evidence="2">Stay&amp;Tobe</strain>
    </source>
</reference>
<dbReference type="GO" id="GO:0006508">
    <property type="term" value="P:proteolysis"/>
    <property type="evidence" value="ECO:0007669"/>
    <property type="project" value="TreeGrafter"/>
</dbReference>
<dbReference type="Pfam" id="PF17900">
    <property type="entry name" value="Peptidase_M1_N"/>
    <property type="match status" value="1"/>
</dbReference>
<dbReference type="Proteomes" id="UP001233999">
    <property type="component" value="Unassembled WGS sequence"/>
</dbReference>
<dbReference type="GO" id="GO:0070006">
    <property type="term" value="F:metalloaminopeptidase activity"/>
    <property type="evidence" value="ECO:0007669"/>
    <property type="project" value="TreeGrafter"/>
</dbReference>
<dbReference type="PANTHER" id="PTHR11533">
    <property type="entry name" value="PROTEASE M1 ZINC METALLOPROTEASE"/>
    <property type="match status" value="1"/>
</dbReference>
<gene>
    <name evidence="2" type="ORF">L9F63_024473</name>
</gene>
<dbReference type="InterPro" id="IPR050344">
    <property type="entry name" value="Peptidase_M1_aminopeptidases"/>
</dbReference>
<dbReference type="SUPFAM" id="SSF63737">
    <property type="entry name" value="Leukotriene A4 hydrolase N-terminal domain"/>
    <property type="match status" value="1"/>
</dbReference>
<protein>
    <recommendedName>
        <fullName evidence="1">Aminopeptidase N-like N-terminal domain-containing protein</fullName>
    </recommendedName>
</protein>